<feature type="domain" description="DUF306" evidence="1">
    <location>
        <begin position="65"/>
        <end position="159"/>
    </location>
</feature>
<dbReference type="OrthoDB" id="7777568at2"/>
<dbReference type="InterPro" id="IPR038670">
    <property type="entry name" value="HslJ-like_sf"/>
</dbReference>
<name>A0A5C6S229_9RHOB</name>
<dbReference type="EMBL" id="VOPL01000004">
    <property type="protein sequence ID" value="TXB68508.1"/>
    <property type="molecule type" value="Genomic_DNA"/>
</dbReference>
<protein>
    <submittedName>
        <fullName evidence="2">META domain-containing protein</fullName>
    </submittedName>
</protein>
<evidence type="ECO:0000313" key="2">
    <source>
        <dbReference type="EMBL" id="TXB68508.1"/>
    </source>
</evidence>
<dbReference type="Proteomes" id="UP000321562">
    <property type="component" value="Unassembled WGS sequence"/>
</dbReference>
<evidence type="ECO:0000313" key="3">
    <source>
        <dbReference type="Proteomes" id="UP000321562"/>
    </source>
</evidence>
<dbReference type="Pfam" id="PF03724">
    <property type="entry name" value="META"/>
    <property type="match status" value="1"/>
</dbReference>
<gene>
    <name evidence="2" type="ORF">FQV27_10970</name>
</gene>
<dbReference type="AlphaFoldDB" id="A0A5C6S229"/>
<evidence type="ECO:0000259" key="1">
    <source>
        <dbReference type="Pfam" id="PF03724"/>
    </source>
</evidence>
<proteinExistence type="predicted"/>
<dbReference type="Gene3D" id="2.40.128.270">
    <property type="match status" value="1"/>
</dbReference>
<organism evidence="2 3">
    <name type="scientific">Paracoccus aurantiacus</name>
    <dbReference type="NCBI Taxonomy" id="2599412"/>
    <lineage>
        <taxon>Bacteria</taxon>
        <taxon>Pseudomonadati</taxon>
        <taxon>Pseudomonadota</taxon>
        <taxon>Alphaproteobacteria</taxon>
        <taxon>Rhodobacterales</taxon>
        <taxon>Paracoccaceae</taxon>
        <taxon>Paracoccus</taxon>
    </lineage>
</organism>
<dbReference type="InterPro" id="IPR005184">
    <property type="entry name" value="DUF306_Meta_HslJ"/>
</dbReference>
<reference evidence="2 3" key="1">
    <citation type="submission" date="2019-08" db="EMBL/GenBank/DDBJ databases">
        <authorList>
            <person name="Ye J."/>
        </authorList>
    </citation>
    <scope>NUCLEOTIDE SEQUENCE [LARGE SCALE GENOMIC DNA]</scope>
    <source>
        <strain evidence="2 3">TK008</strain>
    </source>
</reference>
<comment type="caution">
    <text evidence="2">The sequence shown here is derived from an EMBL/GenBank/DDBJ whole genome shotgun (WGS) entry which is preliminary data.</text>
</comment>
<accession>A0A5C6S229</accession>
<sequence length="178" mass="19497">MRFKTPVGPACGGFRFCGSASFGTLPFRKGFASSRNGNMPMKLQPAILALLLLGACGSPDIPDRQRLDGVDWKLMEVNGLPWLHDVSLRLDGDRLTGIGPCNAYSGRRAGTAPAFGALELNATDMPCASPIRQRAEAEYLTMLPRATEIRRDHSRMVLRGPGLMMVFDRREARGDEVF</sequence>
<keyword evidence="3" id="KW-1185">Reference proteome</keyword>